<evidence type="ECO:0000256" key="2">
    <source>
        <dbReference type="SAM" id="Phobius"/>
    </source>
</evidence>
<organism evidence="4 5">
    <name type="scientific">Cellulomonas cellasea</name>
    <dbReference type="NCBI Taxonomy" id="43670"/>
    <lineage>
        <taxon>Bacteria</taxon>
        <taxon>Bacillati</taxon>
        <taxon>Actinomycetota</taxon>
        <taxon>Actinomycetes</taxon>
        <taxon>Micrococcales</taxon>
        <taxon>Cellulomonadaceae</taxon>
        <taxon>Cellulomonas</taxon>
    </lineage>
</organism>
<dbReference type="AlphaFoldDB" id="A0A7W4UJM6"/>
<reference evidence="4 5" key="2">
    <citation type="submission" date="2020-08" db="EMBL/GenBank/DDBJ databases">
        <authorList>
            <person name="Partida-Martinez L."/>
            <person name="Huntemann M."/>
            <person name="Clum A."/>
            <person name="Wang J."/>
            <person name="Palaniappan K."/>
            <person name="Ritter S."/>
            <person name="Chen I.-M."/>
            <person name="Stamatis D."/>
            <person name="Reddy T."/>
            <person name="O'Malley R."/>
            <person name="Daum C."/>
            <person name="Shapiro N."/>
            <person name="Ivanova N."/>
            <person name="Kyrpides N."/>
            <person name="Woyke T."/>
        </authorList>
    </citation>
    <scope>NUCLEOTIDE SEQUENCE [LARGE SCALE GENOMIC DNA]</scope>
    <source>
        <strain evidence="4 5">RAS26</strain>
    </source>
</reference>
<evidence type="ECO:0000259" key="3">
    <source>
        <dbReference type="Pfam" id="PF13399"/>
    </source>
</evidence>
<evidence type="ECO:0000256" key="1">
    <source>
        <dbReference type="SAM" id="MobiDB-lite"/>
    </source>
</evidence>
<protein>
    <recommendedName>
        <fullName evidence="3">LytR/CpsA/Psr regulator C-terminal domain-containing protein</fullName>
    </recommendedName>
</protein>
<dbReference type="PANTHER" id="PTHR33392">
    <property type="entry name" value="POLYISOPRENYL-TEICHOIC ACID--PEPTIDOGLYCAN TEICHOIC ACID TRANSFERASE TAGU"/>
    <property type="match status" value="1"/>
</dbReference>
<feature type="domain" description="LytR/CpsA/Psr regulator C-terminal" evidence="3">
    <location>
        <begin position="122"/>
        <end position="208"/>
    </location>
</feature>
<feature type="compositionally biased region" description="Acidic residues" evidence="1">
    <location>
        <begin position="9"/>
        <end position="19"/>
    </location>
</feature>
<dbReference type="Proteomes" id="UP000518206">
    <property type="component" value="Unassembled WGS sequence"/>
</dbReference>
<feature type="region of interest" description="Disordered" evidence="1">
    <location>
        <begin position="1"/>
        <end position="26"/>
    </location>
</feature>
<dbReference type="InterPro" id="IPR050922">
    <property type="entry name" value="LytR/CpsA/Psr_CW_biosynth"/>
</dbReference>
<feature type="compositionally biased region" description="Acidic residues" evidence="1">
    <location>
        <begin position="77"/>
        <end position="91"/>
    </location>
</feature>
<comment type="caution">
    <text evidence="4">The sequence shown here is derived from an EMBL/GenBank/DDBJ whole genome shotgun (WGS) entry which is preliminary data.</text>
</comment>
<dbReference type="PANTHER" id="PTHR33392:SF6">
    <property type="entry name" value="POLYISOPRENYL-TEICHOIC ACID--PEPTIDOGLYCAN TEICHOIC ACID TRANSFERASE TAGU"/>
    <property type="match status" value="1"/>
</dbReference>
<dbReference type="InterPro" id="IPR027381">
    <property type="entry name" value="LytR/CpsA/Psr_C"/>
</dbReference>
<keyword evidence="2" id="KW-0812">Transmembrane</keyword>
<accession>A0A7W4UJM6</accession>
<proteinExistence type="predicted"/>
<reference evidence="4 5" key="1">
    <citation type="submission" date="2020-08" db="EMBL/GenBank/DDBJ databases">
        <title>The Agave Microbiome: Exploring the role of microbial communities in plant adaptations to desert environments.</title>
        <authorList>
            <person name="Partida-Martinez L.P."/>
        </authorList>
    </citation>
    <scope>NUCLEOTIDE SEQUENCE [LARGE SCALE GENOMIC DNA]</scope>
    <source>
        <strain evidence="4 5">RAS26</strain>
    </source>
</reference>
<feature type="region of interest" description="Disordered" evidence="1">
    <location>
        <begin position="71"/>
        <end position="116"/>
    </location>
</feature>
<evidence type="ECO:0000313" key="4">
    <source>
        <dbReference type="EMBL" id="MBB2925379.1"/>
    </source>
</evidence>
<keyword evidence="2" id="KW-1133">Transmembrane helix</keyword>
<feature type="transmembrane region" description="Helical" evidence="2">
    <location>
        <begin position="36"/>
        <end position="57"/>
    </location>
</feature>
<keyword evidence="2" id="KW-0472">Membrane</keyword>
<dbReference type="Pfam" id="PF13399">
    <property type="entry name" value="LytR_C"/>
    <property type="match status" value="1"/>
</dbReference>
<feature type="compositionally biased region" description="Low complexity" evidence="1">
    <location>
        <begin position="92"/>
        <end position="116"/>
    </location>
</feature>
<name>A0A7W4UJM6_9CELL</name>
<sequence length="210" mass="20710">MSKGSYPYPEDEFDAAEDLDGPRGVHRAPRSRWRALLPFAVVLVVFAGLGAGVLLYLSNADVTLPAGLGSGTTAGDDGGDGATEGEGDAAPDEGAAPTDPADGGAAEPPATEPAAPEPDLATAVTVFNAAKIAGLAGETAEKLTGAGFTNVDTGNHTGAGVNGTTVFYAVEAQKATADAVAQALGITQVLPSATEAAAGIAVVLEADYQS</sequence>
<gene>
    <name evidence="4" type="ORF">FHR80_004322</name>
</gene>
<dbReference type="EMBL" id="JACHVX010000009">
    <property type="protein sequence ID" value="MBB2925379.1"/>
    <property type="molecule type" value="Genomic_DNA"/>
</dbReference>
<dbReference type="Gene3D" id="3.30.70.2390">
    <property type="match status" value="1"/>
</dbReference>
<dbReference type="RefSeq" id="WP_183298102.1">
    <property type="nucleotide sequence ID" value="NZ_JACHVX010000009.1"/>
</dbReference>
<evidence type="ECO:0000313" key="5">
    <source>
        <dbReference type="Proteomes" id="UP000518206"/>
    </source>
</evidence>